<dbReference type="AlphaFoldDB" id="A0A068WXM6"/>
<gene>
    <name evidence="1" type="ORF">EgrG_000361300</name>
</gene>
<organism evidence="1">
    <name type="scientific">Echinococcus granulosus</name>
    <name type="common">Hydatid tapeworm</name>
    <dbReference type="NCBI Taxonomy" id="6210"/>
    <lineage>
        <taxon>Eukaryota</taxon>
        <taxon>Metazoa</taxon>
        <taxon>Spiralia</taxon>
        <taxon>Lophotrochozoa</taxon>
        <taxon>Platyhelminthes</taxon>
        <taxon>Cestoda</taxon>
        <taxon>Eucestoda</taxon>
        <taxon>Cyclophyllidea</taxon>
        <taxon>Taeniidae</taxon>
        <taxon>Echinococcus</taxon>
        <taxon>Echinococcus granulosus group</taxon>
    </lineage>
</organism>
<dbReference type="Proteomes" id="UP000492820">
    <property type="component" value="Unassembled WGS sequence"/>
</dbReference>
<name>A0A068WXM6_ECHGR</name>
<reference evidence="3" key="3">
    <citation type="submission" date="2020-10" db="UniProtKB">
        <authorList>
            <consortium name="WormBaseParasite"/>
        </authorList>
    </citation>
    <scope>IDENTIFICATION</scope>
</reference>
<dbReference type="WBParaSite" id="EgrG_000361300">
    <property type="protein sequence ID" value="EgrG_000361300"/>
    <property type="gene ID" value="EgrG_000361300"/>
</dbReference>
<sequence length="25" mass="2665">MVVTEGRGEAQFGILLIPRISPHGS</sequence>
<reference evidence="1 2" key="1">
    <citation type="journal article" date="2013" name="Nature">
        <title>The genomes of four tapeworm species reveal adaptations to parasitism.</title>
        <authorList>
            <person name="Tsai I.J."/>
            <person name="Zarowiecki M."/>
            <person name="Holroyd N."/>
            <person name="Garciarrubio A."/>
            <person name="Sanchez-Flores A."/>
            <person name="Brooks K.L."/>
            <person name="Tracey A."/>
            <person name="Bobes R.J."/>
            <person name="Fragoso G."/>
            <person name="Sciutto E."/>
            <person name="Aslett M."/>
            <person name="Beasley H."/>
            <person name="Bennett H.M."/>
            <person name="Cai J."/>
            <person name="Camicia F."/>
            <person name="Clark R."/>
            <person name="Cucher M."/>
            <person name="De Silva N."/>
            <person name="Day T.A."/>
            <person name="Deplazes P."/>
            <person name="Estrada K."/>
            <person name="Fernandez C."/>
            <person name="Holland P.W."/>
            <person name="Hou J."/>
            <person name="Hu S."/>
            <person name="Huckvale T."/>
            <person name="Hung S.S."/>
            <person name="Kamenetzky L."/>
            <person name="Keane J.A."/>
            <person name="Kiss F."/>
            <person name="Koziol U."/>
            <person name="Lambert O."/>
            <person name="Liu K."/>
            <person name="Luo X."/>
            <person name="Luo Y."/>
            <person name="Macchiaroli N."/>
            <person name="Nichol S."/>
            <person name="Paps J."/>
            <person name="Parkinson J."/>
            <person name="Pouchkina-Stantcheva N."/>
            <person name="Riddiford N."/>
            <person name="Rosenzvit M."/>
            <person name="Salinas G."/>
            <person name="Wasmuth J.D."/>
            <person name="Zamanian M."/>
            <person name="Zheng Y."/>
            <person name="Cai X."/>
            <person name="Soberon X."/>
            <person name="Olson P.D."/>
            <person name="Laclette J.P."/>
            <person name="Brehm K."/>
            <person name="Berriman M."/>
            <person name="Garciarrubio A."/>
            <person name="Bobes R.J."/>
            <person name="Fragoso G."/>
            <person name="Sanchez-Flores A."/>
            <person name="Estrada K."/>
            <person name="Cevallos M.A."/>
            <person name="Morett E."/>
            <person name="Gonzalez V."/>
            <person name="Portillo T."/>
            <person name="Ochoa-Leyva A."/>
            <person name="Jose M.V."/>
            <person name="Sciutto E."/>
            <person name="Landa A."/>
            <person name="Jimenez L."/>
            <person name="Valdes V."/>
            <person name="Carrero J.C."/>
            <person name="Larralde C."/>
            <person name="Morales-Montor J."/>
            <person name="Limon-Lason J."/>
            <person name="Soberon X."/>
            <person name="Laclette J.P."/>
        </authorList>
    </citation>
    <scope>NUCLEOTIDE SEQUENCE [LARGE SCALE GENOMIC DNA]</scope>
</reference>
<evidence type="ECO:0000313" key="1">
    <source>
        <dbReference type="EMBL" id="CDS22408.1"/>
    </source>
</evidence>
<evidence type="ECO:0000313" key="2">
    <source>
        <dbReference type="Proteomes" id="UP000492820"/>
    </source>
</evidence>
<accession>A0A068WXM6</accession>
<protein>
    <submittedName>
        <fullName evidence="1 3">Uncharacterized protein</fullName>
    </submittedName>
</protein>
<proteinExistence type="predicted"/>
<dbReference type="EMBL" id="LK028586">
    <property type="protein sequence ID" value="CDS22408.1"/>
    <property type="molecule type" value="Genomic_DNA"/>
</dbReference>
<reference evidence="1" key="2">
    <citation type="submission" date="2014-06" db="EMBL/GenBank/DDBJ databases">
        <authorList>
            <person name="Aslett M."/>
        </authorList>
    </citation>
    <scope>NUCLEOTIDE SEQUENCE</scope>
</reference>
<evidence type="ECO:0000313" key="3">
    <source>
        <dbReference type="WBParaSite" id="EgrG_000361300"/>
    </source>
</evidence>